<dbReference type="RefSeq" id="WP_007783016.1">
    <property type="nucleotide sequence ID" value="NZ_CM001441.1"/>
</dbReference>
<dbReference type="GO" id="GO:0005886">
    <property type="term" value="C:plasma membrane"/>
    <property type="evidence" value="ECO:0007669"/>
    <property type="project" value="UniProtKB-SubCell"/>
</dbReference>
<keyword evidence="9" id="KW-1185">Reference proteome</keyword>
<evidence type="ECO:0000256" key="2">
    <source>
        <dbReference type="ARBA" id="ARBA00007430"/>
    </source>
</evidence>
<feature type="transmembrane region" description="Helical" evidence="7">
    <location>
        <begin position="361"/>
        <end position="383"/>
    </location>
</feature>
<feature type="transmembrane region" description="Helical" evidence="7">
    <location>
        <begin position="297"/>
        <end position="322"/>
    </location>
</feature>
<dbReference type="Pfam" id="PF13440">
    <property type="entry name" value="Polysacc_synt_3"/>
    <property type="match status" value="1"/>
</dbReference>
<name>H5XUD9_9FIRM</name>
<dbReference type="HOGENOM" id="CLU_026911_3_1_9"/>
<feature type="transmembrane region" description="Helical" evidence="7">
    <location>
        <begin position="422"/>
        <end position="440"/>
    </location>
</feature>
<comment type="subcellular location">
    <subcellularLocation>
        <location evidence="1">Cell membrane</location>
        <topology evidence="1">Multi-pass membrane protein</topology>
    </subcellularLocation>
</comment>
<dbReference type="eggNOG" id="COG2244">
    <property type="taxonomic scope" value="Bacteria"/>
</dbReference>
<evidence type="ECO:0000256" key="1">
    <source>
        <dbReference type="ARBA" id="ARBA00004651"/>
    </source>
</evidence>
<feature type="transmembrane region" description="Helical" evidence="7">
    <location>
        <begin position="446"/>
        <end position="467"/>
    </location>
</feature>
<reference evidence="8 9" key="1">
    <citation type="submission" date="2011-11" db="EMBL/GenBank/DDBJ databases">
        <title>The Noncontiguous Finished genome of Desulfosporosinus youngiae DSM 17734.</title>
        <authorList>
            <consortium name="US DOE Joint Genome Institute (JGI-PGF)"/>
            <person name="Lucas S."/>
            <person name="Han J."/>
            <person name="Lapidus A."/>
            <person name="Cheng J.-F."/>
            <person name="Goodwin L."/>
            <person name="Pitluck S."/>
            <person name="Peters L."/>
            <person name="Ovchinnikova G."/>
            <person name="Lu M."/>
            <person name="Land M.L."/>
            <person name="Hauser L."/>
            <person name="Pester M."/>
            <person name="Spring S."/>
            <person name="Ollivier B."/>
            <person name="Rattei T."/>
            <person name="Klenk H.-P."/>
            <person name="Wagner M."/>
            <person name="Loy A."/>
            <person name="Woyke T.J."/>
        </authorList>
    </citation>
    <scope>NUCLEOTIDE SEQUENCE [LARGE SCALE GENOMIC DNA]</scope>
    <source>
        <strain evidence="8 9">DSM 17734</strain>
    </source>
</reference>
<feature type="transmembrane region" description="Helical" evidence="7">
    <location>
        <begin position="260"/>
        <end position="277"/>
    </location>
</feature>
<dbReference type="PANTHER" id="PTHR30250">
    <property type="entry name" value="PST FAMILY PREDICTED COLANIC ACID TRANSPORTER"/>
    <property type="match status" value="1"/>
</dbReference>
<keyword evidence="6 7" id="KW-0472">Membrane</keyword>
<dbReference type="Proteomes" id="UP000005104">
    <property type="component" value="Chromosome"/>
</dbReference>
<feature type="transmembrane region" description="Helical" evidence="7">
    <location>
        <begin position="44"/>
        <end position="65"/>
    </location>
</feature>
<sequence length="483" mass="54094">MKDAELKEKMIKATKWSALTEIVAKLVIPVTNMILARLLTPEAFGIVAIVTMIISFTDMFADAGFQKYLVQHEFKSKEEKDQKAAVAFWTNLGISLFLWSVIALFCEPIATIVGNPGLGNVITIACIQLPLTSFSSIQIALYKRDFNYKTLFLVRIISIGLPFTVTIPLAILGFSHWALIIGSICGQLSNAIILTVNSNWKPTFFYRFTILKEMLSFCIWSLIEAISIWLTTWADSIIIASAFSSYYLGLYRTSTNMVNSLMGIITAATTSVLFSTLSRLQDDDREFNRTFLKIQRIVSIIIFPLGVGVFLYSDLAVQFFLGSQWKEATGIIGIWALAQIVRVVFCYYCSEVYRARGRPKLSFLVQVLYALVLIPTCIISSKYGFEPFIYARSATVIEFALVHLLVMNFAIGISTFKIIKNVYPAAASAIAMGLGGYYLQQVSEGAIWRGISIIICIILYFGLSLCFQNTRKGIVEWIKRTAH</sequence>
<accession>H5XUD9</accession>
<keyword evidence="4 7" id="KW-0812">Transmembrane</keyword>
<gene>
    <name evidence="8" type="ORF">DesyoDRAFT_2292</name>
</gene>
<dbReference type="OrthoDB" id="9770347at2"/>
<feature type="transmembrane region" description="Helical" evidence="7">
    <location>
        <begin position="177"/>
        <end position="196"/>
    </location>
</feature>
<dbReference type="CDD" id="cd13127">
    <property type="entry name" value="MATE_tuaB_like"/>
    <property type="match status" value="1"/>
</dbReference>
<dbReference type="InterPro" id="IPR050833">
    <property type="entry name" value="Poly_Biosynth_Transport"/>
</dbReference>
<dbReference type="EMBL" id="CM001441">
    <property type="protein sequence ID" value="EHQ89375.1"/>
    <property type="molecule type" value="Genomic_DNA"/>
</dbReference>
<evidence type="ECO:0000256" key="4">
    <source>
        <dbReference type="ARBA" id="ARBA00022692"/>
    </source>
</evidence>
<feature type="transmembrane region" description="Helical" evidence="7">
    <location>
        <begin position="328"/>
        <end position="349"/>
    </location>
</feature>
<keyword evidence="5 7" id="KW-1133">Transmembrane helix</keyword>
<evidence type="ECO:0000256" key="5">
    <source>
        <dbReference type="ARBA" id="ARBA00022989"/>
    </source>
</evidence>
<evidence type="ECO:0000313" key="9">
    <source>
        <dbReference type="Proteomes" id="UP000005104"/>
    </source>
</evidence>
<dbReference type="PANTHER" id="PTHR30250:SF10">
    <property type="entry name" value="LIPOPOLYSACCHARIDE BIOSYNTHESIS PROTEIN WZXC"/>
    <property type="match status" value="1"/>
</dbReference>
<dbReference type="AlphaFoldDB" id="H5XUD9"/>
<evidence type="ECO:0000256" key="3">
    <source>
        <dbReference type="ARBA" id="ARBA00022475"/>
    </source>
</evidence>
<evidence type="ECO:0000256" key="6">
    <source>
        <dbReference type="ARBA" id="ARBA00023136"/>
    </source>
</evidence>
<feature type="transmembrane region" description="Helical" evidence="7">
    <location>
        <begin position="217"/>
        <end position="248"/>
    </location>
</feature>
<keyword evidence="3" id="KW-1003">Cell membrane</keyword>
<protein>
    <submittedName>
        <fullName evidence="8">Membrane protein involved in the export of O-antigen and teichoic acid</fullName>
    </submittedName>
</protein>
<evidence type="ECO:0000256" key="7">
    <source>
        <dbReference type="SAM" id="Phobius"/>
    </source>
</evidence>
<feature type="transmembrane region" description="Helical" evidence="7">
    <location>
        <begin position="86"/>
        <end position="105"/>
    </location>
</feature>
<comment type="similarity">
    <text evidence="2">Belongs to the polysaccharide synthase family.</text>
</comment>
<dbReference type="STRING" id="768710.DesyoDRAFT_2292"/>
<proteinExistence type="inferred from homology"/>
<organism evidence="8 9">
    <name type="scientific">Desulfosporosinus youngiae DSM 17734</name>
    <dbReference type="NCBI Taxonomy" id="768710"/>
    <lineage>
        <taxon>Bacteria</taxon>
        <taxon>Bacillati</taxon>
        <taxon>Bacillota</taxon>
        <taxon>Clostridia</taxon>
        <taxon>Eubacteriales</taxon>
        <taxon>Desulfitobacteriaceae</taxon>
        <taxon>Desulfosporosinus</taxon>
    </lineage>
</organism>
<evidence type="ECO:0000313" key="8">
    <source>
        <dbReference type="EMBL" id="EHQ89375.1"/>
    </source>
</evidence>
<feature type="transmembrane region" description="Helical" evidence="7">
    <location>
        <begin position="389"/>
        <end position="410"/>
    </location>
</feature>
<feature type="transmembrane region" description="Helical" evidence="7">
    <location>
        <begin position="152"/>
        <end position="171"/>
    </location>
</feature>